<gene>
    <name evidence="3" type="ORF">X474_04640</name>
</gene>
<sequence>MYFMVPEEMPDLLDERGDDFKGSWFQSNLSANRDSITIKIWAWGPAELARILSANILSCEPEEVEDSDMMDAYGEMLNIVVGSVLTAIDPKGEWQMGLPDSSHVPAEDLGPAFAQAQEHLFYDLEEYPFICGWRLHRK</sequence>
<evidence type="ECO:0000313" key="4">
    <source>
        <dbReference type="Proteomes" id="UP000032233"/>
    </source>
</evidence>
<dbReference type="AlphaFoldDB" id="A0A0D2JHH4"/>
<evidence type="ECO:0000259" key="2">
    <source>
        <dbReference type="Pfam" id="PF13690"/>
    </source>
</evidence>
<evidence type="ECO:0000313" key="3">
    <source>
        <dbReference type="EMBL" id="KIX15191.1"/>
    </source>
</evidence>
<dbReference type="EMBL" id="AZAC01000004">
    <property type="protein sequence ID" value="KIX15191.1"/>
    <property type="molecule type" value="Genomic_DNA"/>
</dbReference>
<keyword evidence="1" id="KW-0145">Chemotaxis</keyword>
<dbReference type="Proteomes" id="UP000032233">
    <property type="component" value="Unassembled WGS sequence"/>
</dbReference>
<dbReference type="Gene3D" id="3.40.1550.10">
    <property type="entry name" value="CheC-like"/>
    <property type="match status" value="1"/>
</dbReference>
<reference evidence="3 4" key="1">
    <citation type="submission" date="2013-11" db="EMBL/GenBank/DDBJ databases">
        <title>Metagenomic analysis of a methanogenic consortium involved in long chain n-alkane degradation.</title>
        <authorList>
            <person name="Davidova I.A."/>
            <person name="Callaghan A.V."/>
            <person name="Wawrik B."/>
            <person name="Pruitt S."/>
            <person name="Marks C."/>
            <person name="Duncan K.E."/>
            <person name="Suflita J.M."/>
        </authorList>
    </citation>
    <scope>NUCLEOTIDE SEQUENCE [LARGE SCALE GENOMIC DNA]</scope>
    <source>
        <strain evidence="3 4">SPR</strain>
    </source>
</reference>
<name>A0A0D2JHH4_9BACT</name>
<protein>
    <recommendedName>
        <fullName evidence="2">Chemotaxis phosphatase CheX-like domain-containing protein</fullName>
    </recommendedName>
</protein>
<organism evidence="3 4">
    <name type="scientific">Dethiosulfatarculus sandiegensis</name>
    <dbReference type="NCBI Taxonomy" id="1429043"/>
    <lineage>
        <taxon>Bacteria</taxon>
        <taxon>Pseudomonadati</taxon>
        <taxon>Thermodesulfobacteriota</taxon>
        <taxon>Desulfarculia</taxon>
        <taxon>Desulfarculales</taxon>
        <taxon>Desulfarculaceae</taxon>
        <taxon>Dethiosulfatarculus</taxon>
    </lineage>
</organism>
<dbReference type="GO" id="GO:0006935">
    <property type="term" value="P:chemotaxis"/>
    <property type="evidence" value="ECO:0007669"/>
    <property type="project" value="UniProtKB-KW"/>
</dbReference>
<accession>A0A0D2JHH4</accession>
<evidence type="ECO:0000256" key="1">
    <source>
        <dbReference type="ARBA" id="ARBA00022500"/>
    </source>
</evidence>
<proteinExistence type="predicted"/>
<dbReference type="SUPFAM" id="SSF103039">
    <property type="entry name" value="CheC-like"/>
    <property type="match status" value="1"/>
</dbReference>
<comment type="caution">
    <text evidence="3">The sequence shown here is derived from an EMBL/GenBank/DDBJ whole genome shotgun (WGS) entry which is preliminary data.</text>
</comment>
<dbReference type="InterPro" id="IPR028976">
    <property type="entry name" value="CheC-like_sf"/>
</dbReference>
<dbReference type="InParanoid" id="A0A0D2JHH4"/>
<dbReference type="STRING" id="1429043.X474_04640"/>
<dbReference type="InterPro" id="IPR028051">
    <property type="entry name" value="CheX-like_dom"/>
</dbReference>
<keyword evidence="4" id="KW-1185">Reference proteome</keyword>
<dbReference type="Pfam" id="PF13690">
    <property type="entry name" value="CheX"/>
    <property type="match status" value="1"/>
</dbReference>
<feature type="domain" description="Chemotaxis phosphatase CheX-like" evidence="2">
    <location>
        <begin position="44"/>
        <end position="99"/>
    </location>
</feature>